<organism evidence="1 2">
    <name type="scientific">Pyrus ussuriensis x Pyrus communis</name>
    <dbReference type="NCBI Taxonomy" id="2448454"/>
    <lineage>
        <taxon>Eukaryota</taxon>
        <taxon>Viridiplantae</taxon>
        <taxon>Streptophyta</taxon>
        <taxon>Embryophyta</taxon>
        <taxon>Tracheophyta</taxon>
        <taxon>Spermatophyta</taxon>
        <taxon>Magnoliopsida</taxon>
        <taxon>eudicotyledons</taxon>
        <taxon>Gunneridae</taxon>
        <taxon>Pentapetalae</taxon>
        <taxon>rosids</taxon>
        <taxon>fabids</taxon>
        <taxon>Rosales</taxon>
        <taxon>Rosaceae</taxon>
        <taxon>Amygdaloideae</taxon>
        <taxon>Maleae</taxon>
        <taxon>Pyrus</taxon>
    </lineage>
</organism>
<gene>
    <name evidence="1" type="ORF">D8674_023661</name>
</gene>
<name>A0A5N5H0U4_9ROSA</name>
<protein>
    <submittedName>
        <fullName evidence="1">LRR receptor-like serine/threonine-protein kinase</fullName>
    </submittedName>
</protein>
<reference evidence="2" key="2">
    <citation type="submission" date="2019-10" db="EMBL/GenBank/DDBJ databases">
        <title>A de novo genome assembly of a pear dwarfing rootstock.</title>
        <authorList>
            <person name="Wang F."/>
            <person name="Wang J."/>
            <person name="Li S."/>
            <person name="Zhang Y."/>
            <person name="Fang M."/>
            <person name="Ma L."/>
            <person name="Zhao Y."/>
            <person name="Jiang S."/>
        </authorList>
    </citation>
    <scope>NUCLEOTIDE SEQUENCE [LARGE SCALE GENOMIC DNA]</scope>
</reference>
<proteinExistence type="predicted"/>
<sequence length="111" mass="12897">MDRKTLLPLFSHASSTLCLSLLRYLLILPICRSLRNCKLQWPILDFSRIPNLGYSQAKHWSRWSYLEEQTRMQFLVLHEVDVHEMDIHSVSNGRNLMSPSSAVLMQVITLG</sequence>
<keyword evidence="1" id="KW-0675">Receptor</keyword>
<keyword evidence="1" id="KW-0418">Kinase</keyword>
<reference evidence="1 2" key="3">
    <citation type="submission" date="2019-11" db="EMBL/GenBank/DDBJ databases">
        <title>A de novo genome assembly of a pear dwarfing rootstock.</title>
        <authorList>
            <person name="Wang F."/>
            <person name="Wang J."/>
            <person name="Li S."/>
            <person name="Zhang Y."/>
            <person name="Fang M."/>
            <person name="Ma L."/>
            <person name="Zhao Y."/>
            <person name="Jiang S."/>
        </authorList>
    </citation>
    <scope>NUCLEOTIDE SEQUENCE [LARGE SCALE GENOMIC DNA]</scope>
    <source>
        <strain evidence="1">S2</strain>
        <tissue evidence="1">Leaf</tissue>
    </source>
</reference>
<comment type="caution">
    <text evidence="1">The sequence shown here is derived from an EMBL/GenBank/DDBJ whole genome shotgun (WGS) entry which is preliminary data.</text>
</comment>
<accession>A0A5N5H0U4</accession>
<dbReference type="EMBL" id="SMOL01000231">
    <property type="protein sequence ID" value="KAB2621479.1"/>
    <property type="molecule type" value="Genomic_DNA"/>
</dbReference>
<evidence type="ECO:0000313" key="1">
    <source>
        <dbReference type="EMBL" id="KAB2621479.1"/>
    </source>
</evidence>
<dbReference type="GO" id="GO:0016301">
    <property type="term" value="F:kinase activity"/>
    <property type="evidence" value="ECO:0007669"/>
    <property type="project" value="UniProtKB-KW"/>
</dbReference>
<keyword evidence="1" id="KW-0808">Transferase</keyword>
<reference evidence="1 2" key="1">
    <citation type="submission" date="2019-09" db="EMBL/GenBank/DDBJ databases">
        <authorList>
            <person name="Ou C."/>
        </authorList>
    </citation>
    <scope>NUCLEOTIDE SEQUENCE [LARGE SCALE GENOMIC DNA]</scope>
    <source>
        <strain evidence="1">S2</strain>
        <tissue evidence="1">Leaf</tissue>
    </source>
</reference>
<keyword evidence="2" id="KW-1185">Reference proteome</keyword>
<dbReference type="Proteomes" id="UP000327157">
    <property type="component" value="Chromosome 4"/>
</dbReference>
<dbReference type="AlphaFoldDB" id="A0A5N5H0U4"/>
<evidence type="ECO:0000313" key="2">
    <source>
        <dbReference type="Proteomes" id="UP000327157"/>
    </source>
</evidence>